<proteinExistence type="inferred from homology"/>
<dbReference type="InterPro" id="IPR009647">
    <property type="entry name" value="PBP_C"/>
</dbReference>
<comment type="similarity">
    <text evidence="3">In the N-terminal section; belongs to the glycosyltransferase 51 family.</text>
</comment>
<evidence type="ECO:0000259" key="14">
    <source>
        <dbReference type="Pfam" id="PF06832"/>
    </source>
</evidence>
<evidence type="ECO:0000256" key="6">
    <source>
        <dbReference type="ARBA" id="ARBA00022676"/>
    </source>
</evidence>
<dbReference type="InterPro" id="IPR012338">
    <property type="entry name" value="Beta-lactam/transpept-like"/>
</dbReference>
<dbReference type="PANTHER" id="PTHR32282">
    <property type="entry name" value="BINDING PROTEIN TRANSPEPTIDASE, PUTATIVE-RELATED"/>
    <property type="match status" value="1"/>
</dbReference>
<dbReference type="InterPro" id="IPR001460">
    <property type="entry name" value="PCN-bd_Tpept"/>
</dbReference>
<dbReference type="Proteomes" id="UP001430796">
    <property type="component" value="Unassembled WGS sequence"/>
</dbReference>
<dbReference type="InterPro" id="IPR023346">
    <property type="entry name" value="Lysozyme-like_dom_sf"/>
</dbReference>
<dbReference type="NCBIfam" id="TIGR02073">
    <property type="entry name" value="PBP_1c"/>
    <property type="match status" value="1"/>
</dbReference>
<dbReference type="Pfam" id="PF00905">
    <property type="entry name" value="Transpeptidase"/>
    <property type="match status" value="1"/>
</dbReference>
<organism evidence="15 16">
    <name type="scientific">Marilutibacter chinensis</name>
    <dbReference type="NCBI Taxonomy" id="2912247"/>
    <lineage>
        <taxon>Bacteria</taxon>
        <taxon>Pseudomonadati</taxon>
        <taxon>Pseudomonadota</taxon>
        <taxon>Gammaproteobacteria</taxon>
        <taxon>Lysobacterales</taxon>
        <taxon>Lysobacteraceae</taxon>
        <taxon>Marilutibacter</taxon>
    </lineage>
</organism>
<dbReference type="InterPro" id="IPR050396">
    <property type="entry name" value="Glycosyltr_51/Transpeptidase"/>
</dbReference>
<dbReference type="EC" id="2.4.99.28" evidence="10"/>
<dbReference type="Pfam" id="PF06832">
    <property type="entry name" value="BiPBP_C"/>
    <property type="match status" value="1"/>
</dbReference>
<feature type="domain" description="Penicillin-binding protein transpeptidase" evidence="12">
    <location>
        <begin position="321"/>
        <end position="540"/>
    </location>
</feature>
<feature type="domain" description="Glycosyl transferase family 51" evidence="13">
    <location>
        <begin position="67"/>
        <end position="243"/>
    </location>
</feature>
<dbReference type="SUPFAM" id="SSF53955">
    <property type="entry name" value="Lysozyme-like"/>
    <property type="match status" value="1"/>
</dbReference>
<reference evidence="15" key="1">
    <citation type="submission" date="2022-01" db="EMBL/GenBank/DDBJ databases">
        <title>Lysobacter chinensis sp. nov., a bacterium isolated from cow dung compost.</title>
        <authorList>
            <person name="Liu Y."/>
        </authorList>
    </citation>
    <scope>NUCLEOTIDE SEQUENCE</scope>
    <source>
        <strain evidence="15">TLK-CK17</strain>
    </source>
</reference>
<reference evidence="15" key="2">
    <citation type="submission" date="2022-01" db="EMBL/GenBank/DDBJ databases">
        <authorList>
            <person name="Zhou L.Y."/>
        </authorList>
    </citation>
    <scope>NUCLEOTIDE SEQUENCE</scope>
    <source>
        <strain evidence="15">TLK-CK17</strain>
    </source>
</reference>
<evidence type="ECO:0000256" key="3">
    <source>
        <dbReference type="ARBA" id="ARBA00007739"/>
    </source>
</evidence>
<evidence type="ECO:0000256" key="9">
    <source>
        <dbReference type="ARBA" id="ARBA00023268"/>
    </source>
</evidence>
<dbReference type="Gene3D" id="3.40.710.10">
    <property type="entry name" value="DD-peptidase/beta-lactamase superfamily"/>
    <property type="match status" value="1"/>
</dbReference>
<evidence type="ECO:0000256" key="8">
    <source>
        <dbReference type="ARBA" id="ARBA00022801"/>
    </source>
</evidence>
<comment type="pathway">
    <text evidence="1">Cell wall biogenesis; peptidoglycan biosynthesis.</text>
</comment>
<dbReference type="PANTHER" id="PTHR32282:SF15">
    <property type="entry name" value="PENICILLIN-BINDING PROTEIN 1C"/>
    <property type="match status" value="1"/>
</dbReference>
<dbReference type="Gene3D" id="1.10.3810.10">
    <property type="entry name" value="Biosynthetic peptidoglycan transglycosylase-like"/>
    <property type="match status" value="1"/>
</dbReference>
<keyword evidence="6" id="KW-0328">Glycosyltransferase</keyword>
<keyword evidence="7" id="KW-0808">Transferase</keyword>
<gene>
    <name evidence="15" type="primary">pbpC</name>
    <name evidence="15" type="ORF">L3V18_00275</name>
</gene>
<dbReference type="InterPro" id="IPR011815">
    <property type="entry name" value="PBP_1c"/>
</dbReference>
<comment type="catalytic activity">
    <reaction evidence="11">
        <text>[GlcNAc-(1-&gt;4)-Mur2Ac(oyl-L-Ala-gamma-D-Glu-L-Lys-D-Ala-D-Ala)](n)-di-trans,octa-cis-undecaprenyl diphosphate + beta-D-GlcNAc-(1-&gt;4)-Mur2Ac(oyl-L-Ala-gamma-D-Glu-L-Lys-D-Ala-D-Ala)-di-trans,octa-cis-undecaprenyl diphosphate = [GlcNAc-(1-&gt;4)-Mur2Ac(oyl-L-Ala-gamma-D-Glu-L-Lys-D-Ala-D-Ala)](n+1)-di-trans,octa-cis-undecaprenyl diphosphate + di-trans,octa-cis-undecaprenyl diphosphate + H(+)</text>
        <dbReference type="Rhea" id="RHEA:23708"/>
        <dbReference type="Rhea" id="RHEA-COMP:9602"/>
        <dbReference type="Rhea" id="RHEA-COMP:9603"/>
        <dbReference type="ChEBI" id="CHEBI:15378"/>
        <dbReference type="ChEBI" id="CHEBI:58405"/>
        <dbReference type="ChEBI" id="CHEBI:60033"/>
        <dbReference type="ChEBI" id="CHEBI:78435"/>
        <dbReference type="EC" id="2.4.99.28"/>
    </reaction>
</comment>
<keyword evidence="16" id="KW-1185">Reference proteome</keyword>
<keyword evidence="4" id="KW-0121">Carboxypeptidase</keyword>
<comment type="similarity">
    <text evidence="2">In the C-terminal section; belongs to the transpeptidase family.</text>
</comment>
<keyword evidence="9" id="KW-0511">Multifunctional enzyme</keyword>
<sequence>MSATEPSASVPIGAPPPSRWRRRGLAAALAALLTATLAMLLDLAFPLPLPDARDAGAVVVAADGTPLRAFADRNGIWRYPVEVEDVSPLYVDALLDYEDRWFRHHPGINPLSMLRATGQWLRHGRVVSGGSTLTMQVARILDPPAGGSRTPWAKLRQMLRALQLEAHFSKRQILTLYLNHAPFGGTIEGVEAASWAYLGKPSSQLSHAEAALLAVLPQAPSRLRPDREPEAALAARDKVLERMATLGRWSPAVVDDARIETVVSRSLAPPRHAALLARRLREAHPQARRIASTLDIDLQRTLEARVASYFSALPERTSAALLVVDNATMQARAYVGSVEFADAERLGHVDMVRAWRSPGSTLKPFLYGLAIDDGLIHSESLLVDAPQAFGDYRPGNFDAAFNGPVSVATALRLSLNVPAVDVLDRVGPVRFSARLAHAGIELHWPRGASPNLSMILGGTGARLEDLVGAYAALNRAGLAGRVRYTVDDPQAERRLLSPGAAWIVREILETNPRPGTAVDTFDSSRRARVAWKTGTSYGFRDAWALGSTRSHTVGVWVGRPDGTPLPGQYGAVTALPLLFEVINTLPRQRGDAAASPPPAGVAQVGVCWPLGLPPDPAAPGLCQQERKAWTLQGVVPPTFAERGARLWNAGVVSFDVDAHSGARLSAECGRPHQRRPVRLARWPALASPWLTRAQRDASRLPPLAADCVDDGREGGEALSIEGINDRATLAAAPGGRRGLRLFVRAVGSDARIRWLLDGRLIGESEGSGRFEHDFGEPGTHTLTALADTGAWASVDFRVLQ</sequence>
<dbReference type="SUPFAM" id="SSF56601">
    <property type="entry name" value="beta-lactamase/transpeptidase-like"/>
    <property type="match status" value="1"/>
</dbReference>
<evidence type="ECO:0000313" key="15">
    <source>
        <dbReference type="EMBL" id="MCF7220227.1"/>
    </source>
</evidence>
<evidence type="ECO:0000313" key="16">
    <source>
        <dbReference type="Proteomes" id="UP001430796"/>
    </source>
</evidence>
<name>A0ABS9HPJ1_9GAMM</name>
<accession>A0ABS9HPJ1</accession>
<evidence type="ECO:0000256" key="2">
    <source>
        <dbReference type="ARBA" id="ARBA00007090"/>
    </source>
</evidence>
<protein>
    <recommendedName>
        <fullName evidence="10">peptidoglycan glycosyltransferase</fullName>
        <ecNumber evidence="10">2.4.99.28</ecNumber>
    </recommendedName>
</protein>
<dbReference type="InterPro" id="IPR001264">
    <property type="entry name" value="Glyco_trans_51"/>
</dbReference>
<keyword evidence="8" id="KW-0378">Hydrolase</keyword>
<dbReference type="RefSeq" id="WP_237052626.1">
    <property type="nucleotide sequence ID" value="NZ_JAKJPO010000001.1"/>
</dbReference>
<evidence type="ECO:0000256" key="4">
    <source>
        <dbReference type="ARBA" id="ARBA00022645"/>
    </source>
</evidence>
<evidence type="ECO:0000259" key="12">
    <source>
        <dbReference type="Pfam" id="PF00905"/>
    </source>
</evidence>
<keyword evidence="5" id="KW-0645">Protease</keyword>
<comment type="caution">
    <text evidence="15">The sequence shown here is derived from an EMBL/GenBank/DDBJ whole genome shotgun (WGS) entry which is preliminary data.</text>
</comment>
<dbReference type="EMBL" id="JAKJPO010000001">
    <property type="protein sequence ID" value="MCF7220227.1"/>
    <property type="molecule type" value="Genomic_DNA"/>
</dbReference>
<dbReference type="InterPro" id="IPR036950">
    <property type="entry name" value="PBP_transglycosylase"/>
</dbReference>
<evidence type="ECO:0000256" key="11">
    <source>
        <dbReference type="ARBA" id="ARBA00049902"/>
    </source>
</evidence>
<evidence type="ECO:0000256" key="1">
    <source>
        <dbReference type="ARBA" id="ARBA00004752"/>
    </source>
</evidence>
<evidence type="ECO:0000256" key="10">
    <source>
        <dbReference type="ARBA" id="ARBA00044770"/>
    </source>
</evidence>
<evidence type="ECO:0000256" key="5">
    <source>
        <dbReference type="ARBA" id="ARBA00022670"/>
    </source>
</evidence>
<evidence type="ECO:0000256" key="7">
    <source>
        <dbReference type="ARBA" id="ARBA00022679"/>
    </source>
</evidence>
<feature type="domain" description="Penicillin-binding C-terminal" evidence="14">
    <location>
        <begin position="713"/>
        <end position="796"/>
    </location>
</feature>
<dbReference type="Pfam" id="PF00912">
    <property type="entry name" value="Transgly"/>
    <property type="match status" value="1"/>
</dbReference>
<evidence type="ECO:0000259" key="13">
    <source>
        <dbReference type="Pfam" id="PF00912"/>
    </source>
</evidence>